<gene>
    <name evidence="8" type="ORF">DID88_006808</name>
</gene>
<comment type="caution">
    <text evidence="8">The sequence shown here is derived from an EMBL/GenBank/DDBJ whole genome shotgun (WGS) entry which is preliminary data.</text>
</comment>
<dbReference type="FunFam" id="3.40.50.300:FF:001039">
    <property type="entry name" value="ATP-dependent RNA helicase DDX60"/>
    <property type="match status" value="1"/>
</dbReference>
<feature type="region of interest" description="Disordered" evidence="5">
    <location>
        <begin position="984"/>
        <end position="1004"/>
    </location>
</feature>
<name>A0A395IHR5_9HELO</name>
<dbReference type="Gene3D" id="3.40.50.300">
    <property type="entry name" value="P-loop containing nucleotide triphosphate hydrolases"/>
    <property type="match status" value="2"/>
</dbReference>
<dbReference type="GO" id="GO:0016787">
    <property type="term" value="F:hydrolase activity"/>
    <property type="evidence" value="ECO:0007669"/>
    <property type="project" value="UniProtKB-KW"/>
</dbReference>
<dbReference type="PANTHER" id="PTHR44533:SF4">
    <property type="entry name" value="DEAD_H RNA HELICASE, PUTATIVE-RELATED"/>
    <property type="match status" value="1"/>
</dbReference>
<dbReference type="Pfam" id="PF26076">
    <property type="entry name" value="WHD_DDX60"/>
    <property type="match status" value="1"/>
</dbReference>
<dbReference type="OrthoDB" id="2320933at2759"/>
<dbReference type="GO" id="GO:0004386">
    <property type="term" value="F:helicase activity"/>
    <property type="evidence" value="ECO:0007669"/>
    <property type="project" value="UniProtKB-KW"/>
</dbReference>
<evidence type="ECO:0000259" key="6">
    <source>
        <dbReference type="PROSITE" id="PS51192"/>
    </source>
</evidence>
<evidence type="ECO:0000313" key="8">
    <source>
        <dbReference type="EMBL" id="RAL59434.1"/>
    </source>
</evidence>
<keyword evidence="1" id="KW-0547">Nucleotide-binding</keyword>
<evidence type="ECO:0000256" key="4">
    <source>
        <dbReference type="ARBA" id="ARBA00022840"/>
    </source>
</evidence>
<dbReference type="EMBL" id="QKRW01000053">
    <property type="protein sequence ID" value="RAL59434.1"/>
    <property type="molecule type" value="Genomic_DNA"/>
</dbReference>
<evidence type="ECO:0000256" key="5">
    <source>
        <dbReference type="SAM" id="MobiDB-lite"/>
    </source>
</evidence>
<feature type="domain" description="Helicase C-terminal" evidence="7">
    <location>
        <begin position="1116"/>
        <end position="1264"/>
    </location>
</feature>
<keyword evidence="2" id="KW-0378">Hydrolase</keyword>
<dbReference type="GO" id="GO:0003676">
    <property type="term" value="F:nucleic acid binding"/>
    <property type="evidence" value="ECO:0007669"/>
    <property type="project" value="InterPro"/>
</dbReference>
<evidence type="ECO:0000313" key="9">
    <source>
        <dbReference type="Proteomes" id="UP000249056"/>
    </source>
</evidence>
<feature type="region of interest" description="Disordered" evidence="5">
    <location>
        <begin position="1058"/>
        <end position="1091"/>
    </location>
</feature>
<dbReference type="Pfam" id="PF00271">
    <property type="entry name" value="Helicase_C"/>
    <property type="match status" value="1"/>
</dbReference>
<dbReference type="PROSITE" id="PS51192">
    <property type="entry name" value="HELICASE_ATP_BIND_1"/>
    <property type="match status" value="1"/>
</dbReference>
<dbReference type="Pfam" id="PF00270">
    <property type="entry name" value="DEAD"/>
    <property type="match status" value="1"/>
</dbReference>
<dbReference type="InterPro" id="IPR011545">
    <property type="entry name" value="DEAD/DEAH_box_helicase_dom"/>
</dbReference>
<feature type="domain" description="Helicase ATP-binding" evidence="6">
    <location>
        <begin position="671"/>
        <end position="841"/>
    </location>
</feature>
<sequence>MATSVMEMHGTTQVLNSILRWYNETRPMWIDLVGDYAGRELFLVEGDSLLRECFADERIDFQNGFQLLHAVYVVERFLQNLVKRHCNFHIAFFEKNRQLCVPPGNSETRRFFTMIVESMIVSSKHKLLMNSTNAEEIKQARLEFAERLQSDRSERMTSIEDEVIRKLSTASAKEQLTERSYFTALSASYILKQNASHTFFTSALILHSVMLNQIPLSKRRFPSIEFDESFETEVASFLSLFADTAQAILDNPTWDEFIETNNISRDSHDLVDGRLFRVIIQTMCGKSLEPFPEPIQNLSLEGSPDLESAKIAECEDSDTGSEELTVLPFTNAVFNKHLQCIHVKTDTSLSTQLGTMKLYRETSHWHNHKKPLVTKALPAQKVSKWRNPLRTNQFYMSEMTAYAASLTGAKGKALEPETIVTGPKQLSKVAEGKPPKASKVEKPAAKTKKEALNDNKKPGSNSKKGTKKGGGMSAADQIRAANLEKKGDTEIDKAFLAWSMIMKDLDLTSHDENRYLRAKQYLNNLDGHRAKILEADVSTYILHCLLSWWASYCKENKKKSGYHVVALIWTTVRSICTTSAPVTKEIIQHVDKVCKLVGISDAFSLPKVLGADRKLSFTFKYPSPNLSLKIDISQSEFQLEHCGPYMDRMLDAKPDPRVSSFIPDGWQRDVLDQLDADKSVFVVAPTSAGKTFISFYAMERILRADNDGVLVYVAPTKALVNQIAAEVQGRFSKRFPQAGKGVWAIHTRDYRVNNSTGCQILVTVPHILQIMLLSPTNAKSWAPRVKRIIFDEIHSIGQSEDGVVWEQLLLLAPCPIIALSATVGNPEQFADWLGETQKANGSELKMIKHSTRYSDLRKFIYKPPQTFKFEGLGDSFGLGLGLDGLQGFQAFHPIASLVDPSRGMPEDLALEPRDCLSLYKAMVKHQSKEYSVPKSLDPEQTLPPCIRKADIFAWEKSLKKLLLQWMAECPPQFANVVKELAPRDSEIKNDSQINSSSDSSTKRIDPLNLQATTLPLLYQLHKRRALPAILFNYDRAACESIANTILNQLIQAEEQWKKGSAWKKKGRKPAKPSKKKNQDDEGGSKMDRMREDATDGSSFYDLFDPSAPQADFSFADPKRLQKEELDGFIRQLRRKEIGEGLIDLLRRGIGIHHAGMNRKYRQCVEMLFRKGFLRVVIATGTLSLGINMPCATVVFSGDSVFLTALNFRQAAGRSGRRGFDLLGNVVFQGISRERASRLLSSRLPELTGHFPITTTLVLRLFTLLNDSKNSPYAVRAINSLLSQPRLYLGGQSFKEQVLHHLRFSIEYLQRNALLGPGGEPVNFTSCVSHLYFTENSSLAFHALLNGKYFHKLCADIDTNSEEVLHTMVLVLSHIFGRRVIREVDDPEEAEKIHRSPSNVYLEPMPEDAANILRGHNKSTLEVFSTYVKTYAEQHITEDEHTLPFTQSPVGPKEASRINDTASLDLLPSLPSAHARSPFVSLSGLGDSFTTIEDLCSSTREGVFLEAAVIPHLELHPDETRSPLNSYLLDFYKHGHLKPLVDANGIRKSDVWFVLNDFSMVLATIATSLALHLGLGQDTDAELLDVMGAGDSVENENDEKMAEDAIPQAISAPSSELQQSQPVRRKKVVDDWDAGEDRLAAEEDYLEKERESGAGVTDDEEYQKLMTVYRAFRRLKTEFDEKFRAIWA</sequence>
<keyword evidence="4" id="KW-0067">ATP-binding</keyword>
<feature type="compositionally biased region" description="Basic and acidic residues" evidence="5">
    <location>
        <begin position="430"/>
        <end position="457"/>
    </location>
</feature>
<evidence type="ECO:0000256" key="3">
    <source>
        <dbReference type="ARBA" id="ARBA00022806"/>
    </source>
</evidence>
<dbReference type="InterPro" id="IPR052431">
    <property type="entry name" value="SKI2_subfamily_helicases"/>
</dbReference>
<protein>
    <recommendedName>
        <fullName evidence="10">P-loop containing nucleoside triphosphate hydrolase protein</fullName>
    </recommendedName>
</protein>
<keyword evidence="9" id="KW-1185">Reference proteome</keyword>
<evidence type="ECO:0008006" key="10">
    <source>
        <dbReference type="Google" id="ProtNLM"/>
    </source>
</evidence>
<feature type="compositionally biased region" description="Basic residues" evidence="5">
    <location>
        <begin position="1060"/>
        <end position="1075"/>
    </location>
</feature>
<accession>A0A395IHR5</accession>
<evidence type="ECO:0000259" key="7">
    <source>
        <dbReference type="PROSITE" id="PS51194"/>
    </source>
</evidence>
<keyword evidence="3" id="KW-0347">Helicase</keyword>
<dbReference type="InterPro" id="IPR014001">
    <property type="entry name" value="Helicase_ATP-bd"/>
</dbReference>
<evidence type="ECO:0000256" key="1">
    <source>
        <dbReference type="ARBA" id="ARBA00022741"/>
    </source>
</evidence>
<evidence type="ECO:0000256" key="2">
    <source>
        <dbReference type="ARBA" id="ARBA00022801"/>
    </source>
</evidence>
<dbReference type="GO" id="GO:0005524">
    <property type="term" value="F:ATP binding"/>
    <property type="evidence" value="ECO:0007669"/>
    <property type="project" value="UniProtKB-KW"/>
</dbReference>
<dbReference type="GO" id="GO:0005737">
    <property type="term" value="C:cytoplasm"/>
    <property type="evidence" value="ECO:0007669"/>
    <property type="project" value="TreeGrafter"/>
</dbReference>
<dbReference type="InterPro" id="IPR059032">
    <property type="entry name" value="WHD_DDX60"/>
</dbReference>
<dbReference type="InterPro" id="IPR027417">
    <property type="entry name" value="P-loop_NTPase"/>
</dbReference>
<dbReference type="PROSITE" id="PS51194">
    <property type="entry name" value="HELICASE_CTER"/>
    <property type="match status" value="1"/>
</dbReference>
<dbReference type="Pfam" id="PF23002">
    <property type="entry name" value="PIN-like_DDX60"/>
    <property type="match status" value="1"/>
</dbReference>
<dbReference type="InterPro" id="IPR001650">
    <property type="entry name" value="Helicase_C-like"/>
</dbReference>
<dbReference type="SMART" id="SM00490">
    <property type="entry name" value="HELICc"/>
    <property type="match status" value="1"/>
</dbReference>
<proteinExistence type="predicted"/>
<dbReference type="CDD" id="cd18025">
    <property type="entry name" value="DEXHc_DDX60"/>
    <property type="match status" value="1"/>
</dbReference>
<feature type="compositionally biased region" description="Low complexity" evidence="5">
    <location>
        <begin position="990"/>
        <end position="999"/>
    </location>
</feature>
<dbReference type="PANTHER" id="PTHR44533">
    <property type="entry name" value="DEAD/H RNA HELICASE, PUTATIVE-RELATED"/>
    <property type="match status" value="1"/>
</dbReference>
<dbReference type="SMART" id="SM00487">
    <property type="entry name" value="DEXDc"/>
    <property type="match status" value="1"/>
</dbReference>
<dbReference type="Proteomes" id="UP000249056">
    <property type="component" value="Unassembled WGS sequence"/>
</dbReference>
<organism evidence="8 9">
    <name type="scientific">Monilinia fructigena</name>
    <dbReference type="NCBI Taxonomy" id="38457"/>
    <lineage>
        <taxon>Eukaryota</taxon>
        <taxon>Fungi</taxon>
        <taxon>Dikarya</taxon>
        <taxon>Ascomycota</taxon>
        <taxon>Pezizomycotina</taxon>
        <taxon>Leotiomycetes</taxon>
        <taxon>Helotiales</taxon>
        <taxon>Sclerotiniaceae</taxon>
        <taxon>Monilinia</taxon>
    </lineage>
</organism>
<dbReference type="SUPFAM" id="SSF52540">
    <property type="entry name" value="P-loop containing nucleoside triphosphate hydrolases"/>
    <property type="match status" value="1"/>
</dbReference>
<dbReference type="InterPro" id="IPR055124">
    <property type="entry name" value="PIN-like_DDX60"/>
</dbReference>
<feature type="compositionally biased region" description="Basic and acidic residues" evidence="5">
    <location>
        <begin position="1076"/>
        <end position="1091"/>
    </location>
</feature>
<reference evidence="8 9" key="1">
    <citation type="submission" date="2018-06" db="EMBL/GenBank/DDBJ databases">
        <title>Genome Sequence of the Brown Rot Fungal Pathogen Monilinia fructigena.</title>
        <authorList>
            <person name="Landi L."/>
            <person name="De Miccolis Angelini R.M."/>
            <person name="Pollastro S."/>
            <person name="Abate D."/>
            <person name="Faretra F."/>
            <person name="Romanazzi G."/>
        </authorList>
    </citation>
    <scope>NUCLEOTIDE SEQUENCE [LARGE SCALE GENOMIC DNA]</scope>
    <source>
        <strain evidence="8 9">Mfrg269</strain>
    </source>
</reference>
<feature type="region of interest" description="Disordered" evidence="5">
    <location>
        <begin position="424"/>
        <end position="474"/>
    </location>
</feature>